<evidence type="ECO:0000256" key="2">
    <source>
        <dbReference type="ARBA" id="ARBA00007870"/>
    </source>
</evidence>
<evidence type="ECO:0000256" key="5">
    <source>
        <dbReference type="ARBA" id="ARBA00022857"/>
    </source>
</evidence>
<dbReference type="NCBIfam" id="TIGR00745">
    <property type="entry name" value="apbA_panE"/>
    <property type="match status" value="1"/>
</dbReference>
<dbReference type="InterPro" id="IPR008927">
    <property type="entry name" value="6-PGluconate_DH-like_C_sf"/>
</dbReference>
<dbReference type="Gene3D" id="3.40.50.720">
    <property type="entry name" value="NAD(P)-binding Rossmann-like Domain"/>
    <property type="match status" value="1"/>
</dbReference>
<gene>
    <name evidence="12" type="ORF">LZC94_29200</name>
</gene>
<feature type="domain" description="Ketopantoate reductase N-terminal" evidence="10">
    <location>
        <begin position="4"/>
        <end position="152"/>
    </location>
</feature>
<evidence type="ECO:0000256" key="4">
    <source>
        <dbReference type="ARBA" id="ARBA00019465"/>
    </source>
</evidence>
<keyword evidence="13" id="KW-1185">Reference proteome</keyword>
<evidence type="ECO:0000313" key="13">
    <source>
        <dbReference type="Proteomes" id="UP001370348"/>
    </source>
</evidence>
<feature type="domain" description="Ketopantoate reductase C-terminal" evidence="11">
    <location>
        <begin position="179"/>
        <end position="298"/>
    </location>
</feature>
<dbReference type="InterPro" id="IPR013332">
    <property type="entry name" value="KPR_N"/>
</dbReference>
<dbReference type="SUPFAM" id="SSF51735">
    <property type="entry name" value="NAD(P)-binding Rossmann-fold domains"/>
    <property type="match status" value="1"/>
</dbReference>
<evidence type="ECO:0000259" key="11">
    <source>
        <dbReference type="Pfam" id="PF08546"/>
    </source>
</evidence>
<dbReference type="SUPFAM" id="SSF48179">
    <property type="entry name" value="6-phosphogluconate dehydrogenase C-terminal domain-like"/>
    <property type="match status" value="1"/>
</dbReference>
<dbReference type="InterPro" id="IPR013328">
    <property type="entry name" value="6PGD_dom2"/>
</dbReference>
<comment type="similarity">
    <text evidence="2 9">Belongs to the ketopantoate reductase family.</text>
</comment>
<evidence type="ECO:0000259" key="10">
    <source>
        <dbReference type="Pfam" id="PF02558"/>
    </source>
</evidence>
<dbReference type="Pfam" id="PF08546">
    <property type="entry name" value="ApbA_C"/>
    <property type="match status" value="1"/>
</dbReference>
<accession>A0ABZ2LRY6</accession>
<comment type="pathway">
    <text evidence="1 9">Cofactor biosynthesis; (R)-pantothenate biosynthesis; (R)-pantoate from 3-methyl-2-oxobutanoate: step 2/2.</text>
</comment>
<dbReference type="Pfam" id="PF02558">
    <property type="entry name" value="ApbA"/>
    <property type="match status" value="1"/>
</dbReference>
<dbReference type="PANTHER" id="PTHR21708">
    <property type="entry name" value="PROBABLE 2-DEHYDROPANTOATE 2-REDUCTASE"/>
    <property type="match status" value="1"/>
</dbReference>
<keyword evidence="5 9" id="KW-0521">NADP</keyword>
<dbReference type="EMBL" id="CP089984">
    <property type="protein sequence ID" value="WXB11921.1"/>
    <property type="molecule type" value="Genomic_DNA"/>
</dbReference>
<evidence type="ECO:0000256" key="3">
    <source>
        <dbReference type="ARBA" id="ARBA00013014"/>
    </source>
</evidence>
<dbReference type="Proteomes" id="UP001370348">
    <property type="component" value="Chromosome"/>
</dbReference>
<dbReference type="InterPro" id="IPR036291">
    <property type="entry name" value="NAD(P)-bd_dom_sf"/>
</dbReference>
<evidence type="ECO:0000313" key="12">
    <source>
        <dbReference type="EMBL" id="WXB11921.1"/>
    </source>
</evidence>
<dbReference type="RefSeq" id="WP_394821537.1">
    <property type="nucleotide sequence ID" value="NZ_CP089984.1"/>
</dbReference>
<sequence length="308" mass="32354">MMEVAFVGAGGVGGHFGGLLARKGVSVHYVARGRHLEAIRRDGLRVEAASGTFTVRPASVEADARAVPTCGAVFLCVKTYDLDPAIEALRPFAGERACFVPLLNGVDAVDKLAAAFPGRTVGGQCSVLAEVLEPGVIRQARGPQQIVVGELDHRRTSRLEAIASVFAGSGAEVVLSESIQADLWTKLIFIGCLAGVVAATRSSVGEVLACAESRALYLSALREAVAVARAEGVALRPNIVEATMMRAEGTEPATKFSLLRDVEARRRTEVDAMVGAIVRRGRARGVATPAHEFLVAALLPAHLRGLQS</sequence>
<evidence type="ECO:0000256" key="6">
    <source>
        <dbReference type="ARBA" id="ARBA00023002"/>
    </source>
</evidence>
<comment type="function">
    <text evidence="9">Catalyzes the NADPH-dependent reduction of ketopantoate into pantoic acid.</text>
</comment>
<dbReference type="Gene3D" id="1.10.1040.10">
    <property type="entry name" value="N-(1-d-carboxylethyl)-l-norvaline Dehydrogenase, domain 2"/>
    <property type="match status" value="1"/>
</dbReference>
<evidence type="ECO:0000256" key="9">
    <source>
        <dbReference type="RuleBase" id="RU362068"/>
    </source>
</evidence>
<dbReference type="PANTHER" id="PTHR21708:SF26">
    <property type="entry name" value="2-DEHYDROPANTOATE 2-REDUCTASE"/>
    <property type="match status" value="1"/>
</dbReference>
<keyword evidence="9" id="KW-0566">Pantothenate biosynthesis</keyword>
<dbReference type="InterPro" id="IPR013752">
    <property type="entry name" value="KPA_reductase"/>
</dbReference>
<dbReference type="InterPro" id="IPR003710">
    <property type="entry name" value="ApbA"/>
</dbReference>
<comment type="catalytic activity">
    <reaction evidence="8 9">
        <text>(R)-pantoate + NADP(+) = 2-dehydropantoate + NADPH + H(+)</text>
        <dbReference type="Rhea" id="RHEA:16233"/>
        <dbReference type="ChEBI" id="CHEBI:11561"/>
        <dbReference type="ChEBI" id="CHEBI:15378"/>
        <dbReference type="ChEBI" id="CHEBI:15980"/>
        <dbReference type="ChEBI" id="CHEBI:57783"/>
        <dbReference type="ChEBI" id="CHEBI:58349"/>
        <dbReference type="EC" id="1.1.1.169"/>
    </reaction>
</comment>
<dbReference type="GO" id="GO:0008677">
    <property type="term" value="F:2-dehydropantoate 2-reductase activity"/>
    <property type="evidence" value="ECO:0007669"/>
    <property type="project" value="UniProtKB-EC"/>
</dbReference>
<evidence type="ECO:0000256" key="7">
    <source>
        <dbReference type="ARBA" id="ARBA00032024"/>
    </source>
</evidence>
<name>A0ABZ2LRY6_9BACT</name>
<organism evidence="12 13">
    <name type="scientific">Pendulispora albinea</name>
    <dbReference type="NCBI Taxonomy" id="2741071"/>
    <lineage>
        <taxon>Bacteria</taxon>
        <taxon>Pseudomonadati</taxon>
        <taxon>Myxococcota</taxon>
        <taxon>Myxococcia</taxon>
        <taxon>Myxococcales</taxon>
        <taxon>Sorangiineae</taxon>
        <taxon>Pendulisporaceae</taxon>
        <taxon>Pendulispora</taxon>
    </lineage>
</organism>
<evidence type="ECO:0000256" key="1">
    <source>
        <dbReference type="ARBA" id="ARBA00004994"/>
    </source>
</evidence>
<dbReference type="EC" id="1.1.1.169" evidence="3 9"/>
<reference evidence="12 13" key="1">
    <citation type="submission" date="2021-12" db="EMBL/GenBank/DDBJ databases">
        <title>Discovery of the Pendulisporaceae a myxobacterial family with distinct sporulation behavior and unique specialized metabolism.</title>
        <authorList>
            <person name="Garcia R."/>
            <person name="Popoff A."/>
            <person name="Bader C.D."/>
            <person name="Loehr J."/>
            <person name="Walesch S."/>
            <person name="Walt C."/>
            <person name="Boldt J."/>
            <person name="Bunk B."/>
            <person name="Haeckl F.J.F.P.J."/>
            <person name="Gunesch A.P."/>
            <person name="Birkelbach J."/>
            <person name="Nuebel U."/>
            <person name="Pietschmann T."/>
            <person name="Bach T."/>
            <person name="Mueller R."/>
        </authorList>
    </citation>
    <scope>NUCLEOTIDE SEQUENCE [LARGE SCALE GENOMIC DNA]</scope>
    <source>
        <strain evidence="12 13">MSr11954</strain>
    </source>
</reference>
<dbReference type="InterPro" id="IPR051402">
    <property type="entry name" value="KPR-Related"/>
</dbReference>
<protein>
    <recommendedName>
        <fullName evidence="4 9">2-dehydropantoate 2-reductase</fullName>
        <ecNumber evidence="3 9">1.1.1.169</ecNumber>
    </recommendedName>
    <alternativeName>
        <fullName evidence="7 9">Ketopantoate reductase</fullName>
    </alternativeName>
</protein>
<keyword evidence="6 9" id="KW-0560">Oxidoreductase</keyword>
<proteinExistence type="inferred from homology"/>
<evidence type="ECO:0000256" key="8">
    <source>
        <dbReference type="ARBA" id="ARBA00048793"/>
    </source>
</evidence>